<dbReference type="GeneID" id="6068904"/>
<dbReference type="RefSeq" id="XP_001874289.1">
    <property type="nucleotide sequence ID" value="XM_001874254.1"/>
</dbReference>
<dbReference type="InParanoid" id="B0CPB7"/>
<reference evidence="1 2" key="1">
    <citation type="journal article" date="2008" name="Nature">
        <title>The genome of Laccaria bicolor provides insights into mycorrhizal symbiosis.</title>
        <authorList>
            <person name="Martin F."/>
            <person name="Aerts A."/>
            <person name="Ahren D."/>
            <person name="Brun A."/>
            <person name="Danchin E.G.J."/>
            <person name="Duchaussoy F."/>
            <person name="Gibon J."/>
            <person name="Kohler A."/>
            <person name="Lindquist E."/>
            <person name="Pereda V."/>
            <person name="Salamov A."/>
            <person name="Shapiro H.J."/>
            <person name="Wuyts J."/>
            <person name="Blaudez D."/>
            <person name="Buee M."/>
            <person name="Brokstein P."/>
            <person name="Canbaeck B."/>
            <person name="Cohen D."/>
            <person name="Courty P.E."/>
            <person name="Coutinho P.M."/>
            <person name="Delaruelle C."/>
            <person name="Detter J.C."/>
            <person name="Deveau A."/>
            <person name="DiFazio S."/>
            <person name="Duplessis S."/>
            <person name="Fraissinet-Tachet L."/>
            <person name="Lucic E."/>
            <person name="Frey-Klett P."/>
            <person name="Fourrey C."/>
            <person name="Feussner I."/>
            <person name="Gay G."/>
            <person name="Grimwood J."/>
            <person name="Hoegger P.J."/>
            <person name="Jain P."/>
            <person name="Kilaru S."/>
            <person name="Labbe J."/>
            <person name="Lin Y.C."/>
            <person name="Legue V."/>
            <person name="Le Tacon F."/>
            <person name="Marmeisse R."/>
            <person name="Melayah D."/>
            <person name="Montanini B."/>
            <person name="Muratet M."/>
            <person name="Nehls U."/>
            <person name="Niculita-Hirzel H."/>
            <person name="Oudot-Le Secq M.P."/>
            <person name="Peter M."/>
            <person name="Quesneville H."/>
            <person name="Rajashekar B."/>
            <person name="Reich M."/>
            <person name="Rouhier N."/>
            <person name="Schmutz J."/>
            <person name="Yin T."/>
            <person name="Chalot M."/>
            <person name="Henrissat B."/>
            <person name="Kuees U."/>
            <person name="Lucas S."/>
            <person name="Van de Peer Y."/>
            <person name="Podila G.K."/>
            <person name="Polle A."/>
            <person name="Pukkila P.J."/>
            <person name="Richardson P.M."/>
            <person name="Rouze P."/>
            <person name="Sanders I.R."/>
            <person name="Stajich J.E."/>
            <person name="Tunlid A."/>
            <person name="Tuskan G."/>
            <person name="Grigoriev I.V."/>
        </authorList>
    </citation>
    <scope>NUCLEOTIDE SEQUENCE [LARGE SCALE GENOMIC DNA]</scope>
    <source>
        <strain evidence="2">S238N-H82 / ATCC MYA-4686</strain>
    </source>
</reference>
<proteinExistence type="predicted"/>
<evidence type="ECO:0000313" key="1">
    <source>
        <dbReference type="EMBL" id="EDR16081.1"/>
    </source>
</evidence>
<name>B0CPB7_LACBS</name>
<dbReference type="HOGENOM" id="CLU_2922997_0_0_1"/>
<accession>B0CPB7</accession>
<gene>
    <name evidence="1" type="ORF">LACBIDRAFT_301797</name>
</gene>
<organism evidence="2">
    <name type="scientific">Laccaria bicolor (strain S238N-H82 / ATCC MYA-4686)</name>
    <name type="common">Bicoloured deceiver</name>
    <name type="synonym">Laccaria laccata var. bicolor</name>
    <dbReference type="NCBI Taxonomy" id="486041"/>
    <lineage>
        <taxon>Eukaryota</taxon>
        <taxon>Fungi</taxon>
        <taxon>Dikarya</taxon>
        <taxon>Basidiomycota</taxon>
        <taxon>Agaricomycotina</taxon>
        <taxon>Agaricomycetes</taxon>
        <taxon>Agaricomycetidae</taxon>
        <taxon>Agaricales</taxon>
        <taxon>Agaricineae</taxon>
        <taxon>Hydnangiaceae</taxon>
        <taxon>Laccaria</taxon>
    </lineage>
</organism>
<protein>
    <submittedName>
        <fullName evidence="1">Predicted protein</fullName>
    </submittedName>
</protein>
<dbReference type="EMBL" id="DS547091">
    <property type="protein sequence ID" value="EDR16081.1"/>
    <property type="molecule type" value="Genomic_DNA"/>
</dbReference>
<evidence type="ECO:0000313" key="2">
    <source>
        <dbReference type="Proteomes" id="UP000001194"/>
    </source>
</evidence>
<dbReference type="AlphaFoldDB" id="B0CPB7"/>
<sequence>MDAITLVLLHFGIISRHSRGSKTFAHCPPCGACSLFFSCYLGVGAIFTSTITPCHTNYTTK</sequence>
<keyword evidence="2" id="KW-1185">Reference proteome</keyword>
<dbReference type="Proteomes" id="UP000001194">
    <property type="component" value="Unassembled WGS sequence"/>
</dbReference>
<dbReference type="KEGG" id="lbc:LACBIDRAFT_301797"/>